<organism evidence="1 2">
    <name type="scientific">Paraburkholderia metrosideri</name>
    <dbReference type="NCBI Taxonomy" id="580937"/>
    <lineage>
        <taxon>Bacteria</taxon>
        <taxon>Pseudomonadati</taxon>
        <taxon>Pseudomonadota</taxon>
        <taxon>Betaproteobacteria</taxon>
        <taxon>Burkholderiales</taxon>
        <taxon>Burkholderiaceae</taxon>
        <taxon>Paraburkholderia</taxon>
    </lineage>
</organism>
<comment type="caution">
    <text evidence="1">The sequence shown here is derived from an EMBL/GenBank/DDBJ whole genome shotgun (WGS) entry which is preliminary data.</text>
</comment>
<protein>
    <submittedName>
        <fullName evidence="1">Uncharacterized protein</fullName>
    </submittedName>
</protein>
<proteinExistence type="predicted"/>
<accession>A0ABN7IDD9</accession>
<gene>
    <name evidence="1" type="ORF">LMG28140_06075</name>
</gene>
<evidence type="ECO:0000313" key="1">
    <source>
        <dbReference type="EMBL" id="CAD6557121.1"/>
    </source>
</evidence>
<dbReference type="EMBL" id="CAJHCP010000017">
    <property type="protein sequence ID" value="CAD6557121.1"/>
    <property type="molecule type" value="Genomic_DNA"/>
</dbReference>
<keyword evidence="2" id="KW-1185">Reference proteome</keyword>
<reference evidence="1 2" key="1">
    <citation type="submission" date="2020-10" db="EMBL/GenBank/DDBJ databases">
        <authorList>
            <person name="Peeters C."/>
        </authorList>
    </citation>
    <scope>NUCLEOTIDE SEQUENCE [LARGE SCALE GENOMIC DNA]</scope>
    <source>
        <strain evidence="1 2">LMG 28140</strain>
    </source>
</reference>
<dbReference type="Proteomes" id="UP000598032">
    <property type="component" value="Unassembled WGS sequence"/>
</dbReference>
<dbReference type="RefSeq" id="WP_201645966.1">
    <property type="nucleotide sequence ID" value="NZ_CAJHCP010000017.1"/>
</dbReference>
<sequence length="76" mass="8269">MDDITYTKGIYTAVASIKEVGPDTWQGVVTLSRDDGEADTDHETRLHEVEATSSTPEEALEEAKALAHRILGAIEL</sequence>
<name>A0ABN7IDD9_9BURK</name>
<evidence type="ECO:0000313" key="2">
    <source>
        <dbReference type="Proteomes" id="UP000598032"/>
    </source>
</evidence>